<evidence type="ECO:0000313" key="2">
    <source>
        <dbReference type="EMBL" id="TBL81083.1"/>
    </source>
</evidence>
<dbReference type="InterPro" id="IPR017516">
    <property type="entry name" value="AbrB_dup"/>
</dbReference>
<feature type="transmembrane region" description="Helical" evidence="1">
    <location>
        <begin position="62"/>
        <end position="81"/>
    </location>
</feature>
<dbReference type="GO" id="GO:0016020">
    <property type="term" value="C:membrane"/>
    <property type="evidence" value="ECO:0007669"/>
    <property type="project" value="InterPro"/>
</dbReference>
<dbReference type="RefSeq" id="WP_131011796.1">
    <property type="nucleotide sequence ID" value="NZ_SIRE01000003.1"/>
</dbReference>
<dbReference type="GO" id="GO:0010468">
    <property type="term" value="P:regulation of gene expression"/>
    <property type="evidence" value="ECO:0007669"/>
    <property type="project" value="InterPro"/>
</dbReference>
<keyword evidence="1" id="KW-0472">Membrane</keyword>
<name>A0A4Q9DYU6_9BACL</name>
<feature type="transmembrane region" description="Helical" evidence="1">
    <location>
        <begin position="152"/>
        <end position="171"/>
    </location>
</feature>
<dbReference type="NCBIfam" id="TIGR03082">
    <property type="entry name" value="Gneg_AbrB_dup"/>
    <property type="match status" value="2"/>
</dbReference>
<dbReference type="InterPro" id="IPR007820">
    <property type="entry name" value="AbrB_fam"/>
</dbReference>
<proteinExistence type="predicted"/>
<sequence length="371" mass="39186">MDEPARKRYVSMGISLITAIVGGIVFKLLHLPIPWLLGPMVFVLIGSNVFKGSYQWSGQIRNGAMIVVGYTIGLSMTAAALKEMSYQLPAMLLMNVLLLLVCSAIAFIVSKLSDTDFNTALLGSMPGGLTQMVLLAEESEGVDLTVVTVTQVIRLIIIIVCIPMLVFSPIFGQTHSAVPAAQALTGSAAGWSGSVTNLLVFAVVCVICAVGGTKIKFPTAFLLGPIIGTAALQLCGLQGPTLPTFVINAVQLAIGVNVGLMLKPGKLARKGRIISLAVASGLALMLGAWGLSELLTLLHPVSRATSLLSLAPGGADQMGIIAHEIHADLSMVAGYQLFRAFFILFAVPPLIRMLFRLQHKRKSGAEALKQN</sequence>
<protein>
    <submittedName>
        <fullName evidence="2">AbrB family transcriptional regulator</fullName>
    </submittedName>
</protein>
<dbReference type="PIRSF" id="PIRSF038991">
    <property type="entry name" value="Protein_AbrB"/>
    <property type="match status" value="1"/>
</dbReference>
<keyword evidence="1" id="KW-1133">Transmembrane helix</keyword>
<feature type="transmembrane region" description="Helical" evidence="1">
    <location>
        <begin position="245"/>
        <end position="262"/>
    </location>
</feature>
<evidence type="ECO:0000313" key="3">
    <source>
        <dbReference type="Proteomes" id="UP000293142"/>
    </source>
</evidence>
<comment type="caution">
    <text evidence="2">The sequence shown here is derived from an EMBL/GenBank/DDBJ whole genome shotgun (WGS) entry which is preliminary data.</text>
</comment>
<feature type="transmembrane region" description="Helical" evidence="1">
    <location>
        <begin position="87"/>
        <end position="109"/>
    </location>
</feature>
<organism evidence="2 3">
    <name type="scientific">Paenibacillus thalictri</name>
    <dbReference type="NCBI Taxonomy" id="2527873"/>
    <lineage>
        <taxon>Bacteria</taxon>
        <taxon>Bacillati</taxon>
        <taxon>Bacillota</taxon>
        <taxon>Bacilli</taxon>
        <taxon>Bacillales</taxon>
        <taxon>Paenibacillaceae</taxon>
        <taxon>Paenibacillus</taxon>
    </lineage>
</organism>
<dbReference type="EMBL" id="SIRE01000003">
    <property type="protein sequence ID" value="TBL81083.1"/>
    <property type="molecule type" value="Genomic_DNA"/>
</dbReference>
<dbReference type="Pfam" id="PF05145">
    <property type="entry name" value="AbrB"/>
    <property type="match status" value="1"/>
</dbReference>
<dbReference type="PANTHER" id="PTHR38457:SF1">
    <property type="entry name" value="REGULATOR ABRB-RELATED"/>
    <property type="match status" value="1"/>
</dbReference>
<feature type="transmembrane region" description="Helical" evidence="1">
    <location>
        <begin position="32"/>
        <end position="50"/>
    </location>
</feature>
<reference evidence="2 3" key="1">
    <citation type="submission" date="2019-02" db="EMBL/GenBank/DDBJ databases">
        <title>Paenibacillus sp. nov., isolated from surface-sterilized tissue of Thalictrum simplex L.</title>
        <authorList>
            <person name="Tuo L."/>
        </authorList>
    </citation>
    <scope>NUCLEOTIDE SEQUENCE [LARGE SCALE GENOMIC DNA]</scope>
    <source>
        <strain evidence="2 3">N2SHLJ1</strain>
    </source>
</reference>
<feature type="transmembrane region" description="Helical" evidence="1">
    <location>
        <begin position="9"/>
        <end position="26"/>
    </location>
</feature>
<feature type="transmembrane region" description="Helical" evidence="1">
    <location>
        <begin position="220"/>
        <end position="239"/>
    </location>
</feature>
<evidence type="ECO:0000256" key="1">
    <source>
        <dbReference type="SAM" id="Phobius"/>
    </source>
</evidence>
<feature type="transmembrane region" description="Helical" evidence="1">
    <location>
        <begin position="337"/>
        <end position="355"/>
    </location>
</feature>
<feature type="transmembrane region" description="Helical" evidence="1">
    <location>
        <begin position="274"/>
        <end position="292"/>
    </location>
</feature>
<keyword evidence="1" id="KW-0812">Transmembrane</keyword>
<accession>A0A4Q9DYU6</accession>
<dbReference type="AlphaFoldDB" id="A0A4Q9DYU6"/>
<keyword evidence="3" id="KW-1185">Reference proteome</keyword>
<dbReference type="OrthoDB" id="5460360at2"/>
<dbReference type="PANTHER" id="PTHR38457">
    <property type="entry name" value="REGULATOR ABRB-RELATED"/>
    <property type="match status" value="1"/>
</dbReference>
<gene>
    <name evidence="2" type="ORF">EYB31_03030</name>
</gene>
<dbReference type="Proteomes" id="UP000293142">
    <property type="component" value="Unassembled WGS sequence"/>
</dbReference>
<feature type="transmembrane region" description="Helical" evidence="1">
    <location>
        <begin position="191"/>
        <end position="213"/>
    </location>
</feature>